<evidence type="ECO:0000313" key="2">
    <source>
        <dbReference type="Proteomes" id="UP001168990"/>
    </source>
</evidence>
<gene>
    <name evidence="1" type="ORF">PV328_010977</name>
</gene>
<reference evidence="1" key="2">
    <citation type="submission" date="2023-03" db="EMBL/GenBank/DDBJ databases">
        <authorList>
            <person name="Inwood S.N."/>
            <person name="Skelly J.G."/>
            <person name="Guhlin J."/>
            <person name="Harrop T.W.R."/>
            <person name="Goldson S.G."/>
            <person name="Dearden P.K."/>
        </authorList>
    </citation>
    <scope>NUCLEOTIDE SEQUENCE</scope>
    <source>
        <strain evidence="1">Irish</strain>
        <tissue evidence="1">Whole body</tissue>
    </source>
</reference>
<comment type="caution">
    <text evidence="1">The sequence shown here is derived from an EMBL/GenBank/DDBJ whole genome shotgun (WGS) entry which is preliminary data.</text>
</comment>
<evidence type="ECO:0000313" key="1">
    <source>
        <dbReference type="EMBL" id="KAK0170409.1"/>
    </source>
</evidence>
<organism evidence="1 2">
    <name type="scientific">Microctonus aethiopoides</name>
    <dbReference type="NCBI Taxonomy" id="144406"/>
    <lineage>
        <taxon>Eukaryota</taxon>
        <taxon>Metazoa</taxon>
        <taxon>Ecdysozoa</taxon>
        <taxon>Arthropoda</taxon>
        <taxon>Hexapoda</taxon>
        <taxon>Insecta</taxon>
        <taxon>Pterygota</taxon>
        <taxon>Neoptera</taxon>
        <taxon>Endopterygota</taxon>
        <taxon>Hymenoptera</taxon>
        <taxon>Apocrita</taxon>
        <taxon>Ichneumonoidea</taxon>
        <taxon>Braconidae</taxon>
        <taxon>Euphorinae</taxon>
        <taxon>Microctonus</taxon>
    </lineage>
</organism>
<sequence>MCLVYNACVFAPKSGSRILKDVDEEDKIYFGVNVARNSVPLKKQQRLDMSWQYKLHHNGRTLVCLTTKSAATSLKQTAIIKERRRPAWLHLIAIFFSKKMLYAAAQYSIAAGVMIHYHARLGFHLLLLAACMDYV</sequence>
<dbReference type="EMBL" id="JAQQBS010000004">
    <property type="protein sequence ID" value="KAK0170409.1"/>
    <property type="molecule type" value="Genomic_DNA"/>
</dbReference>
<reference evidence="1" key="1">
    <citation type="journal article" date="2023" name="bioRxiv">
        <title>Scaffold-level genome assemblies of two parasitoid biocontrol wasps reveal the parthenogenesis mechanism and an associated novel virus.</title>
        <authorList>
            <person name="Inwood S."/>
            <person name="Skelly J."/>
            <person name="Guhlin J."/>
            <person name="Harrop T."/>
            <person name="Goldson S."/>
            <person name="Dearden P."/>
        </authorList>
    </citation>
    <scope>NUCLEOTIDE SEQUENCE</scope>
    <source>
        <strain evidence="1">Irish</strain>
        <tissue evidence="1">Whole body</tissue>
    </source>
</reference>
<dbReference type="AlphaFoldDB" id="A0AA39KQV7"/>
<dbReference type="Proteomes" id="UP001168990">
    <property type="component" value="Unassembled WGS sequence"/>
</dbReference>
<keyword evidence="2" id="KW-1185">Reference proteome</keyword>
<protein>
    <submittedName>
        <fullName evidence="1">Uncharacterized protein</fullName>
    </submittedName>
</protein>
<accession>A0AA39KQV7</accession>
<proteinExistence type="predicted"/>
<name>A0AA39KQV7_9HYME</name>